<proteinExistence type="predicted"/>
<sequence length="257" mass="30123">MKTFFLITANLLCIHLSIIAQNRPPYYSSFIKAADDVFVNLEPLFGRYFLKERVSNDKDDKSTGVSYQYHLKLEHFEEQMKKQAHFMKDWESQLLEGGSLTDLNDKLFNLAGQKKEVRDAYSIKHDSLLLTKQVPGYDFYVRVSINEEYFYPYAHNLPNEINQLFPVQIPLAAHAYHVFTANIVAKQYGLFYFGNNWPKTLPSKTANMNDRPKYKFQGGDKLRKIENIVVEIDGPKEITDWFVKQIDWSIIYNLIDR</sequence>
<reference evidence="1 2" key="1">
    <citation type="submission" date="2021-01" db="EMBL/GenBank/DDBJ databases">
        <title>C459-1 draft genome sequence.</title>
        <authorList>
            <person name="Zhang X.-F."/>
        </authorList>
    </citation>
    <scope>NUCLEOTIDE SEQUENCE [LARGE SCALE GENOMIC DNA]</scope>
    <source>
        <strain evidence="2">C459-1</strain>
    </source>
</reference>
<organism evidence="1 2">
    <name type="scientific">Sphingobacterium faecale</name>
    <dbReference type="NCBI Taxonomy" id="2803775"/>
    <lineage>
        <taxon>Bacteria</taxon>
        <taxon>Pseudomonadati</taxon>
        <taxon>Bacteroidota</taxon>
        <taxon>Sphingobacteriia</taxon>
        <taxon>Sphingobacteriales</taxon>
        <taxon>Sphingobacteriaceae</taxon>
        <taxon>Sphingobacterium</taxon>
    </lineage>
</organism>
<dbReference type="RefSeq" id="WP_202102207.1">
    <property type="nucleotide sequence ID" value="NZ_JAERTY010000003.1"/>
</dbReference>
<dbReference type="EMBL" id="JAERTY010000003">
    <property type="protein sequence ID" value="MBL1408446.1"/>
    <property type="molecule type" value="Genomic_DNA"/>
</dbReference>
<name>A0ABS1R3J9_9SPHI</name>
<accession>A0ABS1R3J9</accession>
<evidence type="ECO:0008006" key="3">
    <source>
        <dbReference type="Google" id="ProtNLM"/>
    </source>
</evidence>
<comment type="caution">
    <text evidence="1">The sequence shown here is derived from an EMBL/GenBank/DDBJ whole genome shotgun (WGS) entry which is preliminary data.</text>
</comment>
<keyword evidence="2" id="KW-1185">Reference proteome</keyword>
<protein>
    <recommendedName>
        <fullName evidence="3">GLPGLI family protein</fullName>
    </recommendedName>
</protein>
<evidence type="ECO:0000313" key="1">
    <source>
        <dbReference type="EMBL" id="MBL1408446.1"/>
    </source>
</evidence>
<evidence type="ECO:0000313" key="2">
    <source>
        <dbReference type="Proteomes" id="UP000625283"/>
    </source>
</evidence>
<dbReference type="Proteomes" id="UP000625283">
    <property type="component" value="Unassembled WGS sequence"/>
</dbReference>
<gene>
    <name evidence="1" type="ORF">JKG61_06745</name>
</gene>